<dbReference type="STRING" id="230819.A0A5C3L1Q0"/>
<dbReference type="AlphaFoldDB" id="A0A5C3L1Q0"/>
<dbReference type="EMBL" id="ML210249">
    <property type="protein sequence ID" value="TFK22138.1"/>
    <property type="molecule type" value="Genomic_DNA"/>
</dbReference>
<dbReference type="InterPro" id="IPR051229">
    <property type="entry name" value="ALYREF_mRNA_export"/>
</dbReference>
<dbReference type="InterPro" id="IPR035979">
    <property type="entry name" value="RBD_domain_sf"/>
</dbReference>
<keyword evidence="6" id="KW-1185">Reference proteome</keyword>
<dbReference type="SUPFAM" id="SSF54928">
    <property type="entry name" value="RNA-binding domain, RBD"/>
    <property type="match status" value="1"/>
</dbReference>
<feature type="compositionally biased region" description="Basic residues" evidence="3">
    <location>
        <begin position="194"/>
        <end position="206"/>
    </location>
</feature>
<dbReference type="SMART" id="SM00360">
    <property type="entry name" value="RRM"/>
    <property type="match status" value="1"/>
</dbReference>
<feature type="region of interest" description="Disordered" evidence="3">
    <location>
        <begin position="194"/>
        <end position="233"/>
    </location>
</feature>
<protein>
    <recommendedName>
        <fullName evidence="4">RRM domain-containing protein</fullName>
    </recommendedName>
</protein>
<proteinExistence type="predicted"/>
<dbReference type="Proteomes" id="UP000307440">
    <property type="component" value="Unassembled WGS sequence"/>
</dbReference>
<evidence type="ECO:0000256" key="3">
    <source>
        <dbReference type="SAM" id="MobiDB-lite"/>
    </source>
</evidence>
<dbReference type="GO" id="GO:0003729">
    <property type="term" value="F:mRNA binding"/>
    <property type="evidence" value="ECO:0007669"/>
    <property type="project" value="TreeGrafter"/>
</dbReference>
<dbReference type="GO" id="GO:0005634">
    <property type="term" value="C:nucleus"/>
    <property type="evidence" value="ECO:0007669"/>
    <property type="project" value="TreeGrafter"/>
</dbReference>
<reference evidence="5 6" key="1">
    <citation type="journal article" date="2019" name="Nat. Ecol. Evol.">
        <title>Megaphylogeny resolves global patterns of mushroom evolution.</title>
        <authorList>
            <person name="Varga T."/>
            <person name="Krizsan K."/>
            <person name="Foldi C."/>
            <person name="Dima B."/>
            <person name="Sanchez-Garcia M."/>
            <person name="Sanchez-Ramirez S."/>
            <person name="Szollosi G.J."/>
            <person name="Szarkandi J.G."/>
            <person name="Papp V."/>
            <person name="Albert L."/>
            <person name="Andreopoulos W."/>
            <person name="Angelini C."/>
            <person name="Antonin V."/>
            <person name="Barry K.W."/>
            <person name="Bougher N.L."/>
            <person name="Buchanan P."/>
            <person name="Buyck B."/>
            <person name="Bense V."/>
            <person name="Catcheside P."/>
            <person name="Chovatia M."/>
            <person name="Cooper J."/>
            <person name="Damon W."/>
            <person name="Desjardin D."/>
            <person name="Finy P."/>
            <person name="Geml J."/>
            <person name="Haridas S."/>
            <person name="Hughes K."/>
            <person name="Justo A."/>
            <person name="Karasinski D."/>
            <person name="Kautmanova I."/>
            <person name="Kiss B."/>
            <person name="Kocsube S."/>
            <person name="Kotiranta H."/>
            <person name="LaButti K.M."/>
            <person name="Lechner B.E."/>
            <person name="Liimatainen K."/>
            <person name="Lipzen A."/>
            <person name="Lukacs Z."/>
            <person name="Mihaltcheva S."/>
            <person name="Morgado L.N."/>
            <person name="Niskanen T."/>
            <person name="Noordeloos M.E."/>
            <person name="Ohm R.A."/>
            <person name="Ortiz-Santana B."/>
            <person name="Ovrebo C."/>
            <person name="Racz N."/>
            <person name="Riley R."/>
            <person name="Savchenko A."/>
            <person name="Shiryaev A."/>
            <person name="Soop K."/>
            <person name="Spirin V."/>
            <person name="Szebenyi C."/>
            <person name="Tomsovsky M."/>
            <person name="Tulloss R.E."/>
            <person name="Uehling J."/>
            <person name="Grigoriev I.V."/>
            <person name="Vagvolgyi C."/>
            <person name="Papp T."/>
            <person name="Martin F.M."/>
            <person name="Miettinen O."/>
            <person name="Hibbett D.S."/>
            <person name="Nagy L.G."/>
        </authorList>
    </citation>
    <scope>NUCLEOTIDE SEQUENCE [LARGE SCALE GENOMIC DNA]</scope>
    <source>
        <strain evidence="5 6">CBS 121175</strain>
    </source>
</reference>
<sequence>MNRHNFHHRPKKQLVGHQVQPAWRPNVAQAANRAADQAGSKIFISRLPVDVTEQEVEELFKKTVGPVKESFLVYNSQGKSKGMAVVAFNRPGDAALARTKYDGKIVDGRRPIKIEIVTDGVTGAASPAVPQPTPSLMDRLGVQPQTKPIPTGPSLVQRTQVPTRIPAQPRQFRQPRHVVQPVSVAPAIPVARPRTRVKKGPKRLNKKQVTIEDLDQEMDNYRASFPDDEFSMS</sequence>
<dbReference type="PANTHER" id="PTHR19965:SF35">
    <property type="entry name" value="RNA ANNEALING PROTEIN YRA1"/>
    <property type="match status" value="1"/>
</dbReference>
<evidence type="ECO:0000313" key="5">
    <source>
        <dbReference type="EMBL" id="TFK22138.1"/>
    </source>
</evidence>
<keyword evidence="1 2" id="KW-0694">RNA-binding</keyword>
<dbReference type="OrthoDB" id="346839at2759"/>
<accession>A0A5C3L1Q0</accession>
<evidence type="ECO:0000313" key="6">
    <source>
        <dbReference type="Proteomes" id="UP000307440"/>
    </source>
</evidence>
<evidence type="ECO:0000256" key="1">
    <source>
        <dbReference type="ARBA" id="ARBA00022884"/>
    </source>
</evidence>
<evidence type="ECO:0000256" key="2">
    <source>
        <dbReference type="PROSITE-ProRule" id="PRU00176"/>
    </source>
</evidence>
<feature type="domain" description="RRM" evidence="4">
    <location>
        <begin position="40"/>
        <end position="119"/>
    </location>
</feature>
<evidence type="ECO:0000259" key="4">
    <source>
        <dbReference type="PROSITE" id="PS50102"/>
    </source>
</evidence>
<dbReference type="InterPro" id="IPR000504">
    <property type="entry name" value="RRM_dom"/>
</dbReference>
<dbReference type="Gene3D" id="3.30.70.330">
    <property type="match status" value="1"/>
</dbReference>
<dbReference type="PROSITE" id="PS50102">
    <property type="entry name" value="RRM"/>
    <property type="match status" value="1"/>
</dbReference>
<gene>
    <name evidence="5" type="ORF">FA15DRAFT_50592</name>
</gene>
<dbReference type="Pfam" id="PF00076">
    <property type="entry name" value="RRM_1"/>
    <property type="match status" value="1"/>
</dbReference>
<dbReference type="InterPro" id="IPR012677">
    <property type="entry name" value="Nucleotide-bd_a/b_plait_sf"/>
</dbReference>
<name>A0A5C3L1Q0_COPMA</name>
<dbReference type="PANTHER" id="PTHR19965">
    <property type="entry name" value="RNA AND EXPORT FACTOR BINDING PROTEIN"/>
    <property type="match status" value="1"/>
</dbReference>
<organism evidence="5 6">
    <name type="scientific">Coprinopsis marcescibilis</name>
    <name type="common">Agaric fungus</name>
    <name type="synonym">Psathyrella marcescibilis</name>
    <dbReference type="NCBI Taxonomy" id="230819"/>
    <lineage>
        <taxon>Eukaryota</taxon>
        <taxon>Fungi</taxon>
        <taxon>Dikarya</taxon>
        <taxon>Basidiomycota</taxon>
        <taxon>Agaricomycotina</taxon>
        <taxon>Agaricomycetes</taxon>
        <taxon>Agaricomycetidae</taxon>
        <taxon>Agaricales</taxon>
        <taxon>Agaricineae</taxon>
        <taxon>Psathyrellaceae</taxon>
        <taxon>Coprinopsis</taxon>
    </lineage>
</organism>